<accession>A0ABR2JQ31</accession>
<feature type="transmembrane region" description="Helical" evidence="1">
    <location>
        <begin position="183"/>
        <end position="201"/>
    </location>
</feature>
<keyword evidence="1" id="KW-0812">Transmembrane</keyword>
<feature type="transmembrane region" description="Helical" evidence="1">
    <location>
        <begin position="222"/>
        <end position="245"/>
    </location>
</feature>
<feature type="transmembrane region" description="Helical" evidence="1">
    <location>
        <begin position="69"/>
        <end position="91"/>
    </location>
</feature>
<dbReference type="Proteomes" id="UP001470230">
    <property type="component" value="Unassembled WGS sequence"/>
</dbReference>
<keyword evidence="1" id="KW-0472">Membrane</keyword>
<protein>
    <submittedName>
        <fullName evidence="2">Uncharacterized protein</fullName>
    </submittedName>
</protein>
<proteinExistence type="predicted"/>
<keyword evidence="3" id="KW-1185">Reference proteome</keyword>
<dbReference type="EMBL" id="JAPFFF010000010">
    <property type="protein sequence ID" value="KAK8880809.1"/>
    <property type="molecule type" value="Genomic_DNA"/>
</dbReference>
<name>A0ABR2JQ31_9EUKA</name>
<evidence type="ECO:0000313" key="3">
    <source>
        <dbReference type="Proteomes" id="UP001470230"/>
    </source>
</evidence>
<gene>
    <name evidence="2" type="ORF">M9Y10_003499</name>
</gene>
<organism evidence="2 3">
    <name type="scientific">Tritrichomonas musculus</name>
    <dbReference type="NCBI Taxonomy" id="1915356"/>
    <lineage>
        <taxon>Eukaryota</taxon>
        <taxon>Metamonada</taxon>
        <taxon>Parabasalia</taxon>
        <taxon>Tritrichomonadida</taxon>
        <taxon>Tritrichomonadidae</taxon>
        <taxon>Tritrichomonas</taxon>
    </lineage>
</organism>
<evidence type="ECO:0000256" key="1">
    <source>
        <dbReference type="SAM" id="Phobius"/>
    </source>
</evidence>
<keyword evidence="1" id="KW-1133">Transmembrane helix</keyword>
<comment type="caution">
    <text evidence="2">The sequence shown here is derived from an EMBL/GenBank/DDBJ whole genome shotgun (WGS) entry which is preliminary data.</text>
</comment>
<evidence type="ECO:0000313" key="2">
    <source>
        <dbReference type="EMBL" id="KAK8880809.1"/>
    </source>
</evidence>
<feature type="transmembrane region" description="Helical" evidence="1">
    <location>
        <begin position="265"/>
        <end position="284"/>
    </location>
</feature>
<reference evidence="2 3" key="1">
    <citation type="submission" date="2024-04" db="EMBL/GenBank/DDBJ databases">
        <title>Tritrichomonas musculus Genome.</title>
        <authorList>
            <person name="Alves-Ferreira E."/>
            <person name="Grigg M."/>
            <person name="Lorenzi H."/>
            <person name="Galac M."/>
        </authorList>
    </citation>
    <scope>NUCLEOTIDE SEQUENCE [LARGE SCALE GENOMIC DNA]</scope>
    <source>
        <strain evidence="2 3">EAF2021</strain>
    </source>
</reference>
<sequence>MKSDDELDDNEEIEIYTEKVKIINKLIVTKDWIDFIYYKPTKVLFSNLRTVIKGEDVIREKSISLPKNVFFYLELIFLALLICCSSTLLSWSSTLKNDQRFRQYEGRNLSEDNNNNRPKISDIFSLSLNIKQISTDFNDFVTNPKNIIKYLDNTNYKNDTIIVPNKKKYDIIFKGCQLGETSGIFGVIFFTFVIYMCIRVAREKKIKYQKEQNKKKVGLNMCHIIVFVFLTLLAFILTFVAEIYIGIAFAQHSYLFIHISLRTQIILNSLMFVSYATIVIFYFMM</sequence>